<gene>
    <name evidence="14" type="ORF">N5C32_19125</name>
</gene>
<dbReference type="Gene3D" id="1.20.120.350">
    <property type="entry name" value="Voltage-gated potassium channels. Chain C"/>
    <property type="match status" value="1"/>
</dbReference>
<feature type="transmembrane region" description="Helical" evidence="12">
    <location>
        <begin position="90"/>
        <end position="111"/>
    </location>
</feature>
<dbReference type="EMBL" id="JAOCAE010000016">
    <property type="protein sequence ID" value="MDH1238145.1"/>
    <property type="molecule type" value="Genomic_DNA"/>
</dbReference>
<dbReference type="Gene3D" id="1.10.287.70">
    <property type="match status" value="1"/>
</dbReference>
<evidence type="ECO:0000256" key="11">
    <source>
        <dbReference type="ARBA" id="ARBA00023303"/>
    </source>
</evidence>
<keyword evidence="7" id="KW-0630">Potassium</keyword>
<keyword evidence="2" id="KW-0813">Transport</keyword>
<accession>A0AA42PDP5</accession>
<dbReference type="GO" id="GO:0008076">
    <property type="term" value="C:voltage-gated potassium channel complex"/>
    <property type="evidence" value="ECO:0007669"/>
    <property type="project" value="InterPro"/>
</dbReference>
<evidence type="ECO:0000256" key="8">
    <source>
        <dbReference type="ARBA" id="ARBA00022989"/>
    </source>
</evidence>
<dbReference type="PRINTS" id="PR00169">
    <property type="entry name" value="KCHANNEL"/>
</dbReference>
<keyword evidence="5" id="KW-0631">Potassium channel</keyword>
<dbReference type="InterPro" id="IPR028325">
    <property type="entry name" value="VG_K_chnl"/>
</dbReference>
<evidence type="ECO:0000259" key="13">
    <source>
        <dbReference type="Pfam" id="PF00520"/>
    </source>
</evidence>
<feature type="transmembrane region" description="Helical" evidence="12">
    <location>
        <begin position="155"/>
        <end position="176"/>
    </location>
</feature>
<keyword evidence="6" id="KW-0851">Voltage-gated channel</keyword>
<dbReference type="SUPFAM" id="SSF81324">
    <property type="entry name" value="Voltage-gated potassium channels"/>
    <property type="match status" value="1"/>
</dbReference>
<feature type="transmembrane region" description="Helical" evidence="12">
    <location>
        <begin position="218"/>
        <end position="239"/>
    </location>
</feature>
<dbReference type="InterPro" id="IPR027359">
    <property type="entry name" value="Volt_channel_dom_sf"/>
</dbReference>
<evidence type="ECO:0000256" key="12">
    <source>
        <dbReference type="SAM" id="Phobius"/>
    </source>
</evidence>
<organism evidence="14 15">
    <name type="scientific">Stutzerimonas stutzeri</name>
    <name type="common">Pseudomonas stutzeri</name>
    <dbReference type="NCBI Taxonomy" id="316"/>
    <lineage>
        <taxon>Bacteria</taxon>
        <taxon>Pseudomonadati</taxon>
        <taxon>Pseudomonadota</taxon>
        <taxon>Gammaproteobacteria</taxon>
        <taxon>Pseudomonadales</taxon>
        <taxon>Pseudomonadaceae</taxon>
        <taxon>Stutzerimonas</taxon>
    </lineage>
</organism>
<evidence type="ECO:0000256" key="4">
    <source>
        <dbReference type="ARBA" id="ARBA00022692"/>
    </source>
</evidence>
<dbReference type="PANTHER" id="PTHR11537">
    <property type="entry name" value="VOLTAGE-GATED POTASSIUM CHANNEL"/>
    <property type="match status" value="1"/>
</dbReference>
<evidence type="ECO:0000256" key="10">
    <source>
        <dbReference type="ARBA" id="ARBA00023136"/>
    </source>
</evidence>
<evidence type="ECO:0000313" key="14">
    <source>
        <dbReference type="EMBL" id="MDH1238145.1"/>
    </source>
</evidence>
<dbReference type="RefSeq" id="WP_279641858.1">
    <property type="nucleotide sequence ID" value="NZ_JAOCAE010000016.1"/>
</dbReference>
<dbReference type="PANTHER" id="PTHR11537:SF254">
    <property type="entry name" value="POTASSIUM VOLTAGE-GATED CHANNEL PROTEIN SHAB"/>
    <property type="match status" value="1"/>
</dbReference>
<dbReference type="GO" id="GO:0001508">
    <property type="term" value="P:action potential"/>
    <property type="evidence" value="ECO:0007669"/>
    <property type="project" value="TreeGrafter"/>
</dbReference>
<keyword evidence="8 12" id="KW-1133">Transmembrane helix</keyword>
<dbReference type="InterPro" id="IPR005821">
    <property type="entry name" value="Ion_trans_dom"/>
</dbReference>
<evidence type="ECO:0000256" key="7">
    <source>
        <dbReference type="ARBA" id="ARBA00022958"/>
    </source>
</evidence>
<evidence type="ECO:0000256" key="9">
    <source>
        <dbReference type="ARBA" id="ARBA00023065"/>
    </source>
</evidence>
<sequence>MDNDSLKAMSWRERLYTIIFFTNTPAGKRFDTWLLVIIFASLIVVMFDSIASFNERHGQLLTNLEWGFTAIFAVEYVLRIYTHPEPRKYILSFYGMVDLFSVLPAFIALLFPDAQYLLVVRVIRMLRIFRVLKLAPYLSQANFLLVALQGSRQKIIVFLVSVTTLIIVYGTLMYVIEGPGNGFTSIPISIYWAVVTLTTVGFGDIVPHTPLGKALATMVMITGYSIIAVPTGIFTAELANAMRQDSLRHSCPTCDKLTHEPNAAFCSRCGSQLFERREGEARD</sequence>
<feature type="transmembrane region" description="Helical" evidence="12">
    <location>
        <begin position="33"/>
        <end position="53"/>
    </location>
</feature>
<dbReference type="Pfam" id="PF00520">
    <property type="entry name" value="Ion_trans"/>
    <property type="match status" value="1"/>
</dbReference>
<keyword evidence="3" id="KW-0633">Potassium transport</keyword>
<feature type="domain" description="Ion transport" evidence="13">
    <location>
        <begin position="29"/>
        <end position="244"/>
    </location>
</feature>
<keyword evidence="10 12" id="KW-0472">Membrane</keyword>
<proteinExistence type="predicted"/>
<dbReference type="Proteomes" id="UP001158500">
    <property type="component" value="Unassembled WGS sequence"/>
</dbReference>
<dbReference type="GO" id="GO:0005249">
    <property type="term" value="F:voltage-gated potassium channel activity"/>
    <property type="evidence" value="ECO:0007669"/>
    <property type="project" value="InterPro"/>
</dbReference>
<evidence type="ECO:0000256" key="1">
    <source>
        <dbReference type="ARBA" id="ARBA00004141"/>
    </source>
</evidence>
<protein>
    <submittedName>
        <fullName evidence="14">Ion transporter</fullName>
    </submittedName>
</protein>
<keyword evidence="4 12" id="KW-0812">Transmembrane</keyword>
<evidence type="ECO:0000256" key="2">
    <source>
        <dbReference type="ARBA" id="ARBA00022448"/>
    </source>
</evidence>
<evidence type="ECO:0000256" key="3">
    <source>
        <dbReference type="ARBA" id="ARBA00022538"/>
    </source>
</evidence>
<reference evidence="14" key="1">
    <citation type="submission" date="2022-09" db="EMBL/GenBank/DDBJ databases">
        <title>Intensive care unit water sources are persistently colonized with multi-drug resistant bacteria and are the site of extensive horizontal gene transfer of antibiotic resistance genes.</title>
        <authorList>
            <person name="Diorio-Toth L."/>
        </authorList>
    </citation>
    <scope>NUCLEOTIDE SEQUENCE</scope>
    <source>
        <strain evidence="14">GD03947</strain>
    </source>
</reference>
<feature type="transmembrane region" description="Helical" evidence="12">
    <location>
        <begin position="131"/>
        <end position="149"/>
    </location>
</feature>
<evidence type="ECO:0000256" key="5">
    <source>
        <dbReference type="ARBA" id="ARBA00022826"/>
    </source>
</evidence>
<comment type="subcellular location">
    <subcellularLocation>
        <location evidence="1">Membrane</location>
        <topology evidence="1">Multi-pass membrane protein</topology>
    </subcellularLocation>
</comment>
<comment type="caution">
    <text evidence="14">The sequence shown here is derived from an EMBL/GenBank/DDBJ whole genome shotgun (WGS) entry which is preliminary data.</text>
</comment>
<evidence type="ECO:0000313" key="15">
    <source>
        <dbReference type="Proteomes" id="UP001158500"/>
    </source>
</evidence>
<name>A0AA42PDP5_STUST</name>
<keyword evidence="11" id="KW-0407">Ion channel</keyword>
<keyword evidence="9" id="KW-0406">Ion transport</keyword>
<evidence type="ECO:0000256" key="6">
    <source>
        <dbReference type="ARBA" id="ARBA00022882"/>
    </source>
</evidence>
<dbReference type="AlphaFoldDB" id="A0AA42PDP5"/>